<evidence type="ECO:0008006" key="3">
    <source>
        <dbReference type="Google" id="ProtNLM"/>
    </source>
</evidence>
<protein>
    <recommendedName>
        <fullName evidence="3">Replication origin-binding protein domain-containing protein</fullName>
    </recommendedName>
</protein>
<dbReference type="Proteomes" id="UP000294063">
    <property type="component" value="Unassembled WGS sequence"/>
</dbReference>
<sequence>MNTPYQSQIKNVNNPESLKVTLHVGAYNDKLASNSDRNDLVVGDIYHAANTYKDMHNVLRRICVQTDKATEKQTIDSILAGIKHSIEIIINSICISLESDLLNNYRTFTDAYKLTGIEQFKKLAIEEITSMTPHLIPNDYASKELVKAFNMSQNDAESEIRASNSNVYNAVKKTLQLSSGETISSLDDITFKKNHITIIKAGMGQGKTTRVNKECVHLLQVNPQAKIAFINYRNALCSKFHTDIELLHGSPISLATHNEKNLGLLEQASIITTSINSLPKVMPYVLKADLIIFDESEKGIMSIAGKHYKNEQHAAKSYDALENLLQQQKQIILLDADTSDDITVRFINHINVNSVSIYKKQTDNIYSKYKVIIQHRDATLATGITSKLVAFDRVRILWNEIKKLSFESNRHDSYKKALDAGILVVCGATKEKGEVIEFIRNPNQESMKYQRIFYSPYLGSGFSITCDFSDEITIVSDNILTPMELLQMSLRFRAVKTIKFAVQKKHTQIKAYSYKSKNTPFDFNEMKKSTEDSSYRLKMNTPLALYHTLNELGFNIHIEKITTNEKTKKSLIDTLLNNKISTKDVDFIENAKNINDISDFLISHTTLTKEQKFSFIKYGIANELNIPTSQVDKQTILFYSDFKMKNLTTKLNNHHLSDKNIDDEDKNILIAISEILNIMNVRFEHKTMLSTQTYQLTYDHLTNKKDLFLPYFTTNSFRNRSEQTMNHVKRTVNKLLKILGFKVETVGSNKNKSRDVCVSMHPLAKRYIANA</sequence>
<gene>
    <name evidence="1" type="ORF">ERW57_18445</name>
</gene>
<comment type="caution">
    <text evidence="1">The sequence shown here is derived from an EMBL/GenBank/DDBJ whole genome shotgun (WGS) entry which is preliminary data.</text>
</comment>
<evidence type="ECO:0000313" key="2">
    <source>
        <dbReference type="Proteomes" id="UP000294063"/>
    </source>
</evidence>
<accession>A0A4Q5KM24</accession>
<dbReference type="RefSeq" id="WP_130060018.1">
    <property type="nucleotide sequence ID" value="NZ_SEZK01000063.1"/>
</dbReference>
<evidence type="ECO:0000313" key="1">
    <source>
        <dbReference type="EMBL" id="RYU47457.1"/>
    </source>
</evidence>
<dbReference type="EMBL" id="SEZK01000063">
    <property type="protein sequence ID" value="RYU47457.1"/>
    <property type="molecule type" value="Genomic_DNA"/>
</dbReference>
<proteinExistence type="predicted"/>
<name>A0A4Q5KM24_9GAMM</name>
<organism evidence="1 2">
    <name type="scientific">Aliivibrio finisterrensis</name>
    <dbReference type="NCBI Taxonomy" id="511998"/>
    <lineage>
        <taxon>Bacteria</taxon>
        <taxon>Pseudomonadati</taxon>
        <taxon>Pseudomonadota</taxon>
        <taxon>Gammaproteobacteria</taxon>
        <taxon>Vibrionales</taxon>
        <taxon>Vibrionaceae</taxon>
        <taxon>Aliivibrio</taxon>
    </lineage>
</organism>
<reference evidence="1 2" key="1">
    <citation type="submission" date="2019-02" db="EMBL/GenBank/DDBJ databases">
        <title>Genome sequences of Aliivibrio finisterrensis strains from farmed Atlantic salmon.</title>
        <authorList>
            <person name="Bowman J.P."/>
        </authorList>
    </citation>
    <scope>NUCLEOTIDE SEQUENCE [LARGE SCALE GENOMIC DNA]</scope>
    <source>
        <strain evidence="1 2">A46</strain>
    </source>
</reference>
<dbReference type="AlphaFoldDB" id="A0A4Q5KM24"/>